<proteinExistence type="predicted"/>
<dbReference type="EMBL" id="FUYR01000001">
    <property type="protein sequence ID" value="SKB45130.1"/>
    <property type="molecule type" value="Genomic_DNA"/>
</dbReference>
<feature type="domain" description="Putative beta-lactamase-inhibitor-like PepSY-like" evidence="1">
    <location>
        <begin position="53"/>
        <end position="139"/>
    </location>
</feature>
<dbReference type="STRING" id="572036.SAMN05661099_1509"/>
<name>A0A1T5BDP2_9SPHI</name>
<evidence type="ECO:0000313" key="3">
    <source>
        <dbReference type="Proteomes" id="UP000189981"/>
    </source>
</evidence>
<dbReference type="SUPFAM" id="SSF160574">
    <property type="entry name" value="BT0923-like"/>
    <property type="match status" value="1"/>
</dbReference>
<dbReference type="AlphaFoldDB" id="A0A1T5BDP2"/>
<reference evidence="3" key="1">
    <citation type="submission" date="2017-02" db="EMBL/GenBank/DDBJ databases">
        <authorList>
            <person name="Varghese N."/>
            <person name="Submissions S."/>
        </authorList>
    </citation>
    <scope>NUCLEOTIDE SEQUENCE [LARGE SCALE GENOMIC DNA]</scope>
    <source>
        <strain evidence="3">DSM 22385</strain>
    </source>
</reference>
<dbReference type="Proteomes" id="UP000189981">
    <property type="component" value="Unassembled WGS sequence"/>
</dbReference>
<dbReference type="RefSeq" id="WP_079701977.1">
    <property type="nucleotide sequence ID" value="NZ_FUYR01000001.1"/>
</dbReference>
<dbReference type="PROSITE" id="PS51257">
    <property type="entry name" value="PROKAR_LIPOPROTEIN"/>
    <property type="match status" value="1"/>
</dbReference>
<protein>
    <submittedName>
        <fullName evidence="2">Putative beta-lactamase-inhibitor-like, PepSY-like</fullName>
    </submittedName>
</protein>
<dbReference type="OrthoDB" id="1121502at2"/>
<accession>A0A1T5BDP2</accession>
<organism evidence="2 3">
    <name type="scientific">Daejeonella lutea</name>
    <dbReference type="NCBI Taxonomy" id="572036"/>
    <lineage>
        <taxon>Bacteria</taxon>
        <taxon>Pseudomonadati</taxon>
        <taxon>Bacteroidota</taxon>
        <taxon>Sphingobacteriia</taxon>
        <taxon>Sphingobacteriales</taxon>
        <taxon>Sphingobacteriaceae</taxon>
        <taxon>Daejeonella</taxon>
    </lineage>
</organism>
<dbReference type="InterPro" id="IPR021533">
    <property type="entry name" value="PepSY-like"/>
</dbReference>
<sequence>MKNLALIICLFGTTLGACSNDIPIAEVPSVVLNTFQTDFPAAKKLEWEKIKGNYEVEFELNGIEQHAQFATDGRKLMHKKEIPEGSLPAVISSLLKDQFSSYLIDDVQQVMRAEITYYQVELERKGKPDRKIVFSADGKENSALPYWD</sequence>
<evidence type="ECO:0000313" key="2">
    <source>
        <dbReference type="EMBL" id="SKB45130.1"/>
    </source>
</evidence>
<keyword evidence="3" id="KW-1185">Reference proteome</keyword>
<evidence type="ECO:0000259" key="1">
    <source>
        <dbReference type="Pfam" id="PF11396"/>
    </source>
</evidence>
<dbReference type="Gene3D" id="3.10.450.360">
    <property type="match status" value="1"/>
</dbReference>
<gene>
    <name evidence="2" type="ORF">SAMN05661099_1509</name>
</gene>
<dbReference type="Pfam" id="PF11396">
    <property type="entry name" value="PepSY_like"/>
    <property type="match status" value="1"/>
</dbReference>